<dbReference type="InterPro" id="IPR017853">
    <property type="entry name" value="GH"/>
</dbReference>
<evidence type="ECO:0000313" key="1">
    <source>
        <dbReference type="EMBL" id="KAJ8431047.1"/>
    </source>
</evidence>
<dbReference type="EMBL" id="JAKOGI010000728">
    <property type="protein sequence ID" value="KAJ8431047.1"/>
    <property type="molecule type" value="Genomic_DNA"/>
</dbReference>
<keyword evidence="2" id="KW-1185">Reference proteome</keyword>
<reference evidence="1" key="1">
    <citation type="submission" date="2022-04" db="EMBL/GenBank/DDBJ databases">
        <title>Carnegiea gigantea Genome sequencing and assembly v2.</title>
        <authorList>
            <person name="Copetti D."/>
            <person name="Sanderson M.J."/>
            <person name="Burquez A."/>
            <person name="Wojciechowski M.F."/>
        </authorList>
    </citation>
    <scope>NUCLEOTIDE SEQUENCE</scope>
    <source>
        <strain evidence="1">SGP5-SGP5p</strain>
        <tissue evidence="1">Aerial part</tissue>
    </source>
</reference>
<dbReference type="SUPFAM" id="SSF51445">
    <property type="entry name" value="(Trans)glycosidases"/>
    <property type="match status" value="1"/>
</dbReference>
<protein>
    <submittedName>
        <fullName evidence="1">Uncharacterized protein</fullName>
    </submittedName>
</protein>
<accession>A0A9Q1JU44</accession>
<dbReference type="AlphaFoldDB" id="A0A9Q1JU44"/>
<sequence>MVISWDGFPPASLFPTFWQLLSCNSDVEPLIAVHNMMLSHAKAVHLYREQFQVLESFGIWRVPPLMQQYLGGDLPNLLKRRECGFLWDQPLLSFVCIDCFHYPTECPVRYNRPILGFACTTGYRDGIPIGNEMRRGMVEFQPPDPGALVIYLDSQTGYDRFFVVPYAMEKIFMHRRYPSTTLYVTEMWKNPKKVEESEVDNEVKAIRELRLEATQDAGDSPYASRECRVGMLAPPLRWPKGFLKGKT</sequence>
<dbReference type="Proteomes" id="UP001153076">
    <property type="component" value="Unassembled WGS sequence"/>
</dbReference>
<name>A0A9Q1JU44_9CARY</name>
<proteinExistence type="predicted"/>
<organism evidence="1 2">
    <name type="scientific">Carnegiea gigantea</name>
    <dbReference type="NCBI Taxonomy" id="171969"/>
    <lineage>
        <taxon>Eukaryota</taxon>
        <taxon>Viridiplantae</taxon>
        <taxon>Streptophyta</taxon>
        <taxon>Embryophyta</taxon>
        <taxon>Tracheophyta</taxon>
        <taxon>Spermatophyta</taxon>
        <taxon>Magnoliopsida</taxon>
        <taxon>eudicotyledons</taxon>
        <taxon>Gunneridae</taxon>
        <taxon>Pentapetalae</taxon>
        <taxon>Caryophyllales</taxon>
        <taxon>Cactineae</taxon>
        <taxon>Cactaceae</taxon>
        <taxon>Cactoideae</taxon>
        <taxon>Echinocereeae</taxon>
        <taxon>Carnegiea</taxon>
    </lineage>
</organism>
<comment type="caution">
    <text evidence="1">The sequence shown here is derived from an EMBL/GenBank/DDBJ whole genome shotgun (WGS) entry which is preliminary data.</text>
</comment>
<evidence type="ECO:0000313" key="2">
    <source>
        <dbReference type="Proteomes" id="UP001153076"/>
    </source>
</evidence>
<dbReference type="Gene3D" id="3.20.20.80">
    <property type="entry name" value="Glycosidases"/>
    <property type="match status" value="1"/>
</dbReference>
<gene>
    <name evidence="1" type="ORF">Cgig2_005396</name>
</gene>